<dbReference type="PANTHER" id="PTHR46494">
    <property type="entry name" value="CORA FAMILY METAL ION TRANSPORTER (EUROFUNG)"/>
    <property type="match status" value="1"/>
</dbReference>
<evidence type="ECO:0000313" key="5">
    <source>
        <dbReference type="Proteomes" id="UP000756530"/>
    </source>
</evidence>
<evidence type="ECO:0000256" key="3">
    <source>
        <dbReference type="SAM" id="Phobius"/>
    </source>
</evidence>
<comment type="subcellular location">
    <subcellularLocation>
        <location evidence="1">Cell membrane</location>
        <topology evidence="1">Multi-pass membrane protein</topology>
    </subcellularLocation>
</comment>
<dbReference type="EMBL" id="JAHUZE010000004">
    <property type="protein sequence ID" value="MBV7380492.1"/>
    <property type="molecule type" value="Genomic_DNA"/>
</dbReference>
<sequence length="333" mass="37971">MFDNHIKYAHVLNGEERGRELDDETLRHVLKADTLGWVHLDGNHPDAAEWITEHLDYLDPQAVEALLDPASRPRLTPLGDGLMIILRVINFNEGEDPEDMISLRVWIDAHRIVTVSLRRVRAVERLDAALSKGEGPRTSGEFLSRLIEDITGKIGGFQADLDEQMEALEDQIVREEDDGLRAEVVNLRLKVIAARRFIAPQRDVIHGIAASRSPVIDDETHREVEEEAQKMTRIVEDLDELREQAMVLREELSSQLSDRLNRNMFVMSVVSVIFLPLGFLTGLFGVNVGGMPGVNDGDAFYWLVGWLTLLVALLVFFLWRVRWIRFGARRRRL</sequence>
<feature type="coiled-coil region" evidence="2">
    <location>
        <begin position="221"/>
        <end position="258"/>
    </location>
</feature>
<feature type="transmembrane region" description="Helical" evidence="3">
    <location>
        <begin position="264"/>
        <end position="287"/>
    </location>
</feature>
<gene>
    <name evidence="4" type="ORF">KJP28_16320</name>
</gene>
<protein>
    <submittedName>
        <fullName evidence="4">Zinc transporter ZntB</fullName>
    </submittedName>
</protein>
<keyword evidence="2" id="KW-0175">Coiled coil</keyword>
<comment type="caution">
    <text evidence="4">The sequence shown here is derived from an EMBL/GenBank/DDBJ whole genome shotgun (WGS) entry which is preliminary data.</text>
</comment>
<keyword evidence="3" id="KW-0812">Transmembrane</keyword>
<evidence type="ECO:0000256" key="2">
    <source>
        <dbReference type="SAM" id="Coils"/>
    </source>
</evidence>
<keyword evidence="5" id="KW-1185">Reference proteome</keyword>
<organism evidence="4 5">
    <name type="scientific">Maritimibacter dapengensis</name>
    <dbReference type="NCBI Taxonomy" id="2836868"/>
    <lineage>
        <taxon>Bacteria</taxon>
        <taxon>Pseudomonadati</taxon>
        <taxon>Pseudomonadota</taxon>
        <taxon>Alphaproteobacteria</taxon>
        <taxon>Rhodobacterales</taxon>
        <taxon>Roseobacteraceae</taxon>
        <taxon>Maritimibacter</taxon>
    </lineage>
</organism>
<keyword evidence="3" id="KW-1133">Transmembrane helix</keyword>
<dbReference type="Pfam" id="PF01544">
    <property type="entry name" value="CorA"/>
    <property type="match status" value="1"/>
</dbReference>
<accession>A0ABS6T7Y7</accession>
<feature type="transmembrane region" description="Helical" evidence="3">
    <location>
        <begin position="299"/>
        <end position="321"/>
    </location>
</feature>
<proteinExistence type="predicted"/>
<evidence type="ECO:0000256" key="1">
    <source>
        <dbReference type="ARBA" id="ARBA00004651"/>
    </source>
</evidence>
<dbReference type="Proteomes" id="UP000756530">
    <property type="component" value="Unassembled WGS sequence"/>
</dbReference>
<dbReference type="InterPro" id="IPR002523">
    <property type="entry name" value="MgTranspt_CorA/ZnTranspt_ZntB"/>
</dbReference>
<dbReference type="RefSeq" id="WP_218393698.1">
    <property type="nucleotide sequence ID" value="NZ_JAHUZE010000004.1"/>
</dbReference>
<dbReference type="PANTHER" id="PTHR46494:SF3">
    <property type="entry name" value="ZINC TRANSPORT PROTEIN ZNTB"/>
    <property type="match status" value="1"/>
</dbReference>
<reference evidence="4 5" key="1">
    <citation type="submission" date="2021-05" db="EMBL/GenBank/DDBJ databases">
        <title>Culturable bacteria isolated from Daya Bay.</title>
        <authorList>
            <person name="Zheng W."/>
            <person name="Yu S."/>
            <person name="Huang Y."/>
        </authorList>
    </citation>
    <scope>NUCLEOTIDE SEQUENCE [LARGE SCALE GENOMIC DNA]</scope>
    <source>
        <strain evidence="4 5">DP4N28-5</strain>
    </source>
</reference>
<keyword evidence="3" id="KW-0472">Membrane</keyword>
<dbReference type="CDD" id="cd12833">
    <property type="entry name" value="ZntB-like_1"/>
    <property type="match status" value="1"/>
</dbReference>
<name>A0ABS6T7Y7_9RHOB</name>
<evidence type="ECO:0000313" key="4">
    <source>
        <dbReference type="EMBL" id="MBV7380492.1"/>
    </source>
</evidence>